<reference evidence="1" key="1">
    <citation type="journal article" date="2018" name="Genome Biol.">
        <title>SKESA: strategic k-mer extension for scrupulous assemblies.</title>
        <authorList>
            <person name="Souvorov A."/>
            <person name="Agarwala R."/>
            <person name="Lipman D.J."/>
        </authorList>
    </citation>
    <scope>NUCLEOTIDE SEQUENCE</scope>
    <source>
        <strain evidence="1">MA.GW_S00744-09</strain>
    </source>
</reference>
<sequence length="231" mass="26037">MTMDYSQLSDFEINKRVAIATGHKKFNGLGWQGTQEDSCSAVIVRGPTKIGAFDPCNNPADAWPIIEKYRISFLDQLTEWCVDAKGVSPIFDTRPLYRFIQTSLQVVSLIFTVMNSCQSTEKTSLTKMSNRRSWQMANLRKEARGRECQVRIYGVCNGNPETTVLAHYRMAGICGTGMKPDDLIGAWACSACHDEIDRRTHNIDNKDARLYHLEGVIRTQAILLKEGKIKP</sequence>
<name>A0A743U8A9_SALER</name>
<dbReference type="Pfam" id="PF07102">
    <property type="entry name" value="YbcO"/>
    <property type="match status" value="1"/>
</dbReference>
<dbReference type="EMBL" id="DAAUNW010000026">
    <property type="protein sequence ID" value="HAF2212412.1"/>
    <property type="molecule type" value="Genomic_DNA"/>
</dbReference>
<accession>A0A743U8A9</accession>
<proteinExistence type="predicted"/>
<dbReference type="AlphaFoldDB" id="A0A743U8A9"/>
<dbReference type="Pfam" id="PF10765">
    <property type="entry name" value="Phage_P22_NinX"/>
    <property type="match status" value="1"/>
</dbReference>
<organism evidence="1">
    <name type="scientific">Salmonella enterica</name>
    <name type="common">Salmonella choleraesuis</name>
    <dbReference type="NCBI Taxonomy" id="28901"/>
    <lineage>
        <taxon>Bacteria</taxon>
        <taxon>Pseudomonadati</taxon>
        <taxon>Pseudomonadota</taxon>
        <taxon>Gammaproteobacteria</taxon>
        <taxon>Enterobacterales</taxon>
        <taxon>Enterobacteriaceae</taxon>
        <taxon>Salmonella</taxon>
    </lineage>
</organism>
<gene>
    <name evidence="1" type="ORF">G9E81_005190</name>
</gene>
<dbReference type="Gene3D" id="3.30.50.20">
    <property type="entry name" value="prophage-derive protein ybcO"/>
    <property type="match status" value="1"/>
</dbReference>
<protein>
    <submittedName>
        <fullName evidence="1">DUF1364 family protein</fullName>
    </submittedName>
</protein>
<reference evidence="1" key="2">
    <citation type="submission" date="2020-02" db="EMBL/GenBank/DDBJ databases">
        <authorList>
            <consortium name="NCBI Pathogen Detection Project"/>
        </authorList>
    </citation>
    <scope>NUCLEOTIDE SEQUENCE</scope>
    <source>
        <strain evidence="1">MA.GW_S00744-09</strain>
    </source>
</reference>
<dbReference type="InterPro" id="IPR010774">
    <property type="entry name" value="YbcO"/>
</dbReference>
<evidence type="ECO:0000313" key="1">
    <source>
        <dbReference type="EMBL" id="HAF2212412.1"/>
    </source>
</evidence>
<comment type="caution">
    <text evidence="1">The sequence shown here is derived from an EMBL/GenBank/DDBJ whole genome shotgun (WGS) entry which is preliminary data.</text>
</comment>
<dbReference type="InterPro" id="IPR019701">
    <property type="entry name" value="Phage_P22_NinX"/>
</dbReference>